<proteinExistence type="predicted"/>
<keyword evidence="2" id="KW-1185">Reference proteome</keyword>
<dbReference type="InterPro" id="IPR040632">
    <property type="entry name" value="Sulfotransfer_4"/>
</dbReference>
<organism evidence="1 2">
    <name type="scientific">Nonomuraea monospora</name>
    <dbReference type="NCBI Taxonomy" id="568818"/>
    <lineage>
        <taxon>Bacteria</taxon>
        <taxon>Bacillati</taxon>
        <taxon>Actinomycetota</taxon>
        <taxon>Actinomycetes</taxon>
        <taxon>Streptosporangiales</taxon>
        <taxon>Streptosporangiaceae</taxon>
        <taxon>Nonomuraea</taxon>
    </lineage>
</organism>
<evidence type="ECO:0000313" key="2">
    <source>
        <dbReference type="Proteomes" id="UP001499843"/>
    </source>
</evidence>
<dbReference type="RefSeq" id="WP_344470507.1">
    <property type="nucleotide sequence ID" value="NZ_BAAAQX010000001.1"/>
</dbReference>
<comment type="caution">
    <text evidence="1">The sequence shown here is derived from an EMBL/GenBank/DDBJ whole genome shotgun (WGS) entry which is preliminary data.</text>
</comment>
<dbReference type="SUPFAM" id="SSF52540">
    <property type="entry name" value="P-loop containing nucleoside triphosphate hydrolases"/>
    <property type="match status" value="1"/>
</dbReference>
<sequence>MIEVIGAGFGRTGSYSLRVALQRLGYDPCHHMASLAEDPEMVTGWETAVHGGQVRWERFLASYRAAVDWPACAFWRELIAAFPQAKVVLTVRDPARWYASAHQTIYRYMAPRRGPAGLVMRLENSLHPPLGRRRAVCRRLIWEDTFGGRFLDRAHAMEVFERHNAEVVAGVPADRLLVFDVRQGWEPLCGFLGVAVPSEPFPHLNEAAAFRRMAAERRWRTLLRRRTRITQDTAIR</sequence>
<dbReference type="EMBL" id="BAAAQX010000001">
    <property type="protein sequence ID" value="GAA2204682.1"/>
    <property type="molecule type" value="Genomic_DNA"/>
</dbReference>
<protein>
    <submittedName>
        <fullName evidence="1">Sulfotransferase family protein</fullName>
    </submittedName>
</protein>
<dbReference type="Pfam" id="PF17784">
    <property type="entry name" value="Sulfotransfer_4"/>
    <property type="match status" value="1"/>
</dbReference>
<accession>A0ABN3C6G5</accession>
<gene>
    <name evidence="1" type="ORF">GCM10009850_004890</name>
</gene>
<dbReference type="PANTHER" id="PTHR36978">
    <property type="entry name" value="P-LOOP CONTAINING NUCLEOTIDE TRIPHOSPHATE HYDROLASE"/>
    <property type="match status" value="1"/>
</dbReference>
<evidence type="ECO:0000313" key="1">
    <source>
        <dbReference type="EMBL" id="GAA2204682.1"/>
    </source>
</evidence>
<reference evidence="1 2" key="1">
    <citation type="journal article" date="2019" name="Int. J. Syst. Evol. Microbiol.">
        <title>The Global Catalogue of Microorganisms (GCM) 10K type strain sequencing project: providing services to taxonomists for standard genome sequencing and annotation.</title>
        <authorList>
            <consortium name="The Broad Institute Genomics Platform"/>
            <consortium name="The Broad Institute Genome Sequencing Center for Infectious Disease"/>
            <person name="Wu L."/>
            <person name="Ma J."/>
        </authorList>
    </citation>
    <scope>NUCLEOTIDE SEQUENCE [LARGE SCALE GENOMIC DNA]</scope>
    <source>
        <strain evidence="1 2">JCM 16114</strain>
    </source>
</reference>
<dbReference type="Gene3D" id="3.40.50.300">
    <property type="entry name" value="P-loop containing nucleotide triphosphate hydrolases"/>
    <property type="match status" value="1"/>
</dbReference>
<dbReference type="Proteomes" id="UP001499843">
    <property type="component" value="Unassembled WGS sequence"/>
</dbReference>
<name>A0ABN3C6G5_9ACTN</name>
<dbReference type="PANTHER" id="PTHR36978:SF4">
    <property type="entry name" value="P-LOOP CONTAINING NUCLEOSIDE TRIPHOSPHATE HYDROLASE PROTEIN"/>
    <property type="match status" value="1"/>
</dbReference>
<dbReference type="InterPro" id="IPR027417">
    <property type="entry name" value="P-loop_NTPase"/>
</dbReference>